<feature type="region of interest" description="Disordered" evidence="1">
    <location>
        <begin position="133"/>
        <end position="174"/>
    </location>
</feature>
<feature type="compositionally biased region" description="Basic residues" evidence="1">
    <location>
        <begin position="1"/>
        <end position="13"/>
    </location>
</feature>
<feature type="compositionally biased region" description="Basic residues" evidence="1">
    <location>
        <begin position="161"/>
        <end position="174"/>
    </location>
</feature>
<dbReference type="AlphaFoldDB" id="A0A835Z2D3"/>
<sequence>MAKSIRSKVKKRNRADMRKQYGEPHAQQIQAKCTARLQETVQYHSGPGINKLKGLLNKAQAENPLQPEVSKHSHTFKHPYAKPGVAAPAAPATAAAVEAALEGSMEVEEANDGGESPVAAPGVADLEALAEQEAAPAVTHRGNKRVSKVALRTNTKESKLAKKSRSRRKKMVNF</sequence>
<protein>
    <recommendedName>
        <fullName evidence="2">DUF2423 domain-containing protein</fullName>
    </recommendedName>
</protein>
<dbReference type="Proteomes" id="UP000664859">
    <property type="component" value="Unassembled WGS sequence"/>
</dbReference>
<gene>
    <name evidence="3" type="ORF">JKP88DRAFT_236536</name>
</gene>
<comment type="caution">
    <text evidence="3">The sequence shown here is derived from an EMBL/GenBank/DDBJ whole genome shotgun (WGS) entry which is preliminary data.</text>
</comment>
<evidence type="ECO:0000259" key="2">
    <source>
        <dbReference type="Pfam" id="PF10338"/>
    </source>
</evidence>
<feature type="region of interest" description="Disordered" evidence="1">
    <location>
        <begin position="66"/>
        <end position="87"/>
    </location>
</feature>
<feature type="region of interest" description="Disordered" evidence="1">
    <location>
        <begin position="1"/>
        <end position="27"/>
    </location>
</feature>
<dbReference type="Pfam" id="PF10338">
    <property type="entry name" value="YBL028C_N"/>
    <property type="match status" value="1"/>
</dbReference>
<dbReference type="EMBL" id="JAFCMP010000122">
    <property type="protein sequence ID" value="KAG5185775.1"/>
    <property type="molecule type" value="Genomic_DNA"/>
</dbReference>
<dbReference type="InterPro" id="IPR019434">
    <property type="entry name" value="DUF2423"/>
</dbReference>
<proteinExistence type="predicted"/>
<evidence type="ECO:0000313" key="3">
    <source>
        <dbReference type="EMBL" id="KAG5185775.1"/>
    </source>
</evidence>
<dbReference type="OrthoDB" id="73576at2759"/>
<feature type="domain" description="DUF2423" evidence="2">
    <location>
        <begin position="1"/>
        <end position="41"/>
    </location>
</feature>
<name>A0A835Z2D3_9STRA</name>
<reference evidence="3" key="1">
    <citation type="submission" date="2021-02" db="EMBL/GenBank/DDBJ databases">
        <title>First Annotated Genome of the Yellow-green Alga Tribonema minus.</title>
        <authorList>
            <person name="Mahan K.M."/>
        </authorList>
    </citation>
    <scope>NUCLEOTIDE SEQUENCE</scope>
    <source>
        <strain evidence="3">UTEX B ZZ1240</strain>
    </source>
</reference>
<evidence type="ECO:0000313" key="4">
    <source>
        <dbReference type="Proteomes" id="UP000664859"/>
    </source>
</evidence>
<evidence type="ECO:0000256" key="1">
    <source>
        <dbReference type="SAM" id="MobiDB-lite"/>
    </source>
</evidence>
<accession>A0A835Z2D3</accession>
<organism evidence="3 4">
    <name type="scientific">Tribonema minus</name>
    <dbReference type="NCBI Taxonomy" id="303371"/>
    <lineage>
        <taxon>Eukaryota</taxon>
        <taxon>Sar</taxon>
        <taxon>Stramenopiles</taxon>
        <taxon>Ochrophyta</taxon>
        <taxon>PX clade</taxon>
        <taxon>Xanthophyceae</taxon>
        <taxon>Tribonematales</taxon>
        <taxon>Tribonemataceae</taxon>
        <taxon>Tribonema</taxon>
    </lineage>
</organism>
<keyword evidence="4" id="KW-1185">Reference proteome</keyword>